<sequence>MTLFLTTSLGYPTLAYSILLGGLALFWVVAAIGIAGMDTLDLDFGDGGEAGGMVSRLGLDGLPSLLVLSVLAFFAWIITYFVHLLLLTPLPDLLRYGLGTGVLLLAPVPAILLTAFVLRPLRRFVLRLRPAPQASLAGRIATVRTPTVDAVHGMADLDDGGAGLVLQVRHEGDAPISRGDRVVLIEHDAPTNTWRVVAERDYRNP</sequence>
<comment type="caution">
    <text evidence="2">The sequence shown here is derived from an EMBL/GenBank/DDBJ whole genome shotgun (WGS) entry which is preliminary data.</text>
</comment>
<dbReference type="AlphaFoldDB" id="A0A5D4XQL3"/>
<dbReference type="Proteomes" id="UP000324973">
    <property type="component" value="Unassembled WGS sequence"/>
</dbReference>
<gene>
    <name evidence="2" type="ORF">FZO89_08205</name>
</gene>
<reference evidence="2 3" key="1">
    <citation type="submission" date="2019-08" db="EMBL/GenBank/DDBJ databases">
        <title>Luteimonas viscosus sp. nov., isolated from soil of a sunflower field.</title>
        <authorList>
            <person name="Jianli Z."/>
            <person name="Ying Z."/>
        </authorList>
    </citation>
    <scope>NUCLEOTIDE SEQUENCE [LARGE SCALE GENOMIC DNA]</scope>
    <source>
        <strain evidence="2 3">XBU10</strain>
    </source>
</reference>
<keyword evidence="3" id="KW-1185">Reference proteome</keyword>
<evidence type="ECO:0000256" key="1">
    <source>
        <dbReference type="SAM" id="Phobius"/>
    </source>
</evidence>
<dbReference type="RefSeq" id="WP_149102792.1">
    <property type="nucleotide sequence ID" value="NZ_VTFT01000001.1"/>
</dbReference>
<keyword evidence="1" id="KW-0812">Transmembrane</keyword>
<keyword evidence="1" id="KW-0472">Membrane</keyword>
<protein>
    <recommendedName>
        <fullName evidence="4">DUF1449 family protein</fullName>
    </recommendedName>
</protein>
<evidence type="ECO:0000313" key="2">
    <source>
        <dbReference type="EMBL" id="TYT26243.1"/>
    </source>
</evidence>
<dbReference type="OrthoDB" id="8912654at2"/>
<accession>A0A5D4XQL3</accession>
<evidence type="ECO:0000313" key="3">
    <source>
        <dbReference type="Proteomes" id="UP000324973"/>
    </source>
</evidence>
<name>A0A5D4XQL3_9GAMM</name>
<keyword evidence="1" id="KW-1133">Transmembrane helix</keyword>
<evidence type="ECO:0008006" key="4">
    <source>
        <dbReference type="Google" id="ProtNLM"/>
    </source>
</evidence>
<dbReference type="EMBL" id="VTFT01000001">
    <property type="protein sequence ID" value="TYT26243.1"/>
    <property type="molecule type" value="Genomic_DNA"/>
</dbReference>
<feature type="transmembrane region" description="Helical" evidence="1">
    <location>
        <begin position="14"/>
        <end position="35"/>
    </location>
</feature>
<organism evidence="2 3">
    <name type="scientific">Luteimonas viscosa</name>
    <dbReference type="NCBI Taxonomy" id="1132694"/>
    <lineage>
        <taxon>Bacteria</taxon>
        <taxon>Pseudomonadati</taxon>
        <taxon>Pseudomonadota</taxon>
        <taxon>Gammaproteobacteria</taxon>
        <taxon>Lysobacterales</taxon>
        <taxon>Lysobacteraceae</taxon>
        <taxon>Luteimonas</taxon>
    </lineage>
</organism>
<feature type="transmembrane region" description="Helical" evidence="1">
    <location>
        <begin position="65"/>
        <end position="87"/>
    </location>
</feature>
<proteinExistence type="predicted"/>
<feature type="transmembrane region" description="Helical" evidence="1">
    <location>
        <begin position="93"/>
        <end position="118"/>
    </location>
</feature>